<gene>
    <name evidence="2" type="ORF">NU08_0224</name>
</gene>
<dbReference type="SUPFAM" id="SSF69255">
    <property type="entry name" value="gp5 N-terminal domain-like"/>
    <property type="match status" value="1"/>
</dbReference>
<dbReference type="Pfam" id="PF05954">
    <property type="entry name" value="Phage_GPD"/>
    <property type="match status" value="1"/>
</dbReference>
<dbReference type="InterPro" id="IPR006531">
    <property type="entry name" value="Gp5/Vgr_OB"/>
</dbReference>
<dbReference type="Proteomes" id="UP000290433">
    <property type="component" value="Unassembled WGS sequence"/>
</dbReference>
<name>A0A444W4G5_9FLAO</name>
<dbReference type="InterPro" id="IPR037026">
    <property type="entry name" value="Vgr_OB-fold_dom_sf"/>
</dbReference>
<dbReference type="RefSeq" id="WP_129745323.1">
    <property type="nucleotide sequence ID" value="NZ_JUIV01000001.1"/>
</dbReference>
<comment type="caution">
    <text evidence="2">The sequence shown here is derived from an EMBL/GenBank/DDBJ whole genome shotgun (WGS) entry which is preliminary data.</text>
</comment>
<feature type="domain" description="Gp5/Type VI secretion system Vgr protein OB-fold" evidence="1">
    <location>
        <begin position="375"/>
        <end position="448"/>
    </location>
</feature>
<proteinExistence type="predicted"/>
<dbReference type="SUPFAM" id="SSF69279">
    <property type="entry name" value="Phage tail proteins"/>
    <property type="match status" value="1"/>
</dbReference>
<dbReference type="EMBL" id="JUIV01000001">
    <property type="protein sequence ID" value="RYJ40787.1"/>
    <property type="molecule type" value="Genomic_DNA"/>
</dbReference>
<evidence type="ECO:0000259" key="1">
    <source>
        <dbReference type="Pfam" id="PF04717"/>
    </source>
</evidence>
<reference evidence="2 3" key="1">
    <citation type="submission" date="2014-12" db="EMBL/GenBank/DDBJ databases">
        <title>Genome sequence of Flavobacterium anhuiense RCM74.</title>
        <authorList>
            <person name="Kim J.F."/>
            <person name="Song J.Y."/>
            <person name="Kwak M.-J."/>
            <person name="Lee S.-W."/>
        </authorList>
    </citation>
    <scope>NUCLEOTIDE SEQUENCE [LARGE SCALE GENOMIC DNA]</scope>
    <source>
        <strain evidence="2 3">RCM74</strain>
    </source>
</reference>
<dbReference type="Gene3D" id="2.40.50.230">
    <property type="entry name" value="Gp5 N-terminal domain"/>
    <property type="match status" value="1"/>
</dbReference>
<dbReference type="SUPFAM" id="SSF69349">
    <property type="entry name" value="Phage fibre proteins"/>
    <property type="match status" value="1"/>
</dbReference>
<accession>A0A444W4G5</accession>
<evidence type="ECO:0000313" key="2">
    <source>
        <dbReference type="EMBL" id="RYJ40787.1"/>
    </source>
</evidence>
<dbReference type="Gene3D" id="3.55.50.10">
    <property type="entry name" value="Baseplate protein-like domains"/>
    <property type="match status" value="1"/>
</dbReference>
<dbReference type="OrthoDB" id="727155at2"/>
<dbReference type="Pfam" id="PF04717">
    <property type="entry name" value="Phage_base_V"/>
    <property type="match status" value="1"/>
</dbReference>
<evidence type="ECO:0000313" key="3">
    <source>
        <dbReference type="Proteomes" id="UP000290433"/>
    </source>
</evidence>
<organism evidence="2 3">
    <name type="scientific">Flavobacterium anhuiense</name>
    <dbReference type="NCBI Taxonomy" id="459526"/>
    <lineage>
        <taxon>Bacteria</taxon>
        <taxon>Pseudomonadati</taxon>
        <taxon>Bacteroidota</taxon>
        <taxon>Flavobacteriia</taxon>
        <taxon>Flavobacteriales</taxon>
        <taxon>Flavobacteriaceae</taxon>
        <taxon>Flavobacterium</taxon>
    </lineage>
</organism>
<sequence>MALQTITNIKIGEIRITNFNKLEVFQTIHDHHTFSFEVRQDLLVEEFKSVMPFSQKLYGEKISIEIKPIDGLEDLIIGADPKDYIMQFYGIVTEVKLQKSRIKDIEETIVIKGKSTTIVLENGPECNSFTNMSLSDIVRKVKSGCDIDMDVRPFYLENLPYTVQYNESNFSFLNRLAKRNGHWLYYNGRTTIFGSPGGVGGQPKLIYGINMQDFDYTIKLLPAQFKIIENDNNDGEYRTDETLRYRKEADGFHQNFLNRSNEVFNKETIIQLNQTPVGGSGRQSSEEYAKNKMRAVLSSLVEMKASSEVPGITVGNEVRVLGVDMQLESSYRVTQITHICDDGGGYENHFTAVNFNGSVFSPETDPDLVPHCKSQTAIVTANADPDGLSCIQVQMPWQAAKGETTPYIPLIQKYGGDARGSHIIPEIGDTVFVDFQGNNAELPIVLGTMTSRKEKSGYSTPNNDIKAIMHSRSGNRIINDDATGDITIESQKGETIAVIHGDGNIRFKAPKNIELEAGDDIVMKAGRNIKIDAKEDIEVDAGNNINQDAGNNIGIIAQGDINEFGDNKTENITENYKRSSHESTQFADEVKIFSTQENMLLESSQKTVEINSAEKSNLF</sequence>
<protein>
    <submittedName>
        <fullName evidence="2">Rhs element Vgr protein</fullName>
    </submittedName>
</protein>
<dbReference type="AlphaFoldDB" id="A0A444W4G5"/>